<name>T1H918_RHOPR</name>
<dbReference type="SUPFAM" id="SSF75001">
    <property type="entry name" value="Dipeptidyl peptidase I (cathepsin C), exclusion domain"/>
    <property type="match status" value="1"/>
</dbReference>
<dbReference type="EMBL" id="ACPB03008451">
    <property type="status" value="NOT_ANNOTATED_CDS"/>
    <property type="molecule type" value="Genomic_DNA"/>
</dbReference>
<organism evidence="1 2">
    <name type="scientific">Rhodnius prolixus</name>
    <name type="common">Triatomid bug</name>
    <dbReference type="NCBI Taxonomy" id="13249"/>
    <lineage>
        <taxon>Eukaryota</taxon>
        <taxon>Metazoa</taxon>
        <taxon>Ecdysozoa</taxon>
        <taxon>Arthropoda</taxon>
        <taxon>Hexapoda</taxon>
        <taxon>Insecta</taxon>
        <taxon>Pterygota</taxon>
        <taxon>Neoptera</taxon>
        <taxon>Paraneoptera</taxon>
        <taxon>Hemiptera</taxon>
        <taxon>Heteroptera</taxon>
        <taxon>Panheteroptera</taxon>
        <taxon>Cimicomorpha</taxon>
        <taxon>Reduviidae</taxon>
        <taxon>Triatominae</taxon>
        <taxon>Rhodnius</taxon>
    </lineage>
</organism>
<dbReference type="AlphaFoldDB" id="T1H918"/>
<evidence type="ECO:0000313" key="2">
    <source>
        <dbReference type="Proteomes" id="UP000015103"/>
    </source>
</evidence>
<protein>
    <submittedName>
        <fullName evidence="1">Uncharacterized protein</fullName>
    </submittedName>
</protein>
<dbReference type="InParanoid" id="T1H918"/>
<sequence length="157" mass="17741">MLSRLEEWSDNLSIIPDTQYGFRKRRSCQHNCNNKELVVVNADALSRAVGAVGEQGKWTAAYNRGKREREFDIRQISIQGKFDEVGVQSVNTPSEGIVEPGSETVALGGFPGNISVKAARQVTVEPYVEQIVEAKRDWFAGFWTNLRRNYWHPEING</sequence>
<keyword evidence="2" id="KW-1185">Reference proteome</keyword>
<dbReference type="VEuPathDB" id="VectorBase:RPRC000517"/>
<proteinExistence type="predicted"/>
<dbReference type="Proteomes" id="UP000015103">
    <property type="component" value="Unassembled WGS sequence"/>
</dbReference>
<dbReference type="HOGENOM" id="CLU_1680117_0_0_1"/>
<accession>T1H918</accession>
<evidence type="ECO:0000313" key="1">
    <source>
        <dbReference type="EnsemblMetazoa" id="RPRC000517-PA"/>
    </source>
</evidence>
<dbReference type="InterPro" id="IPR036496">
    <property type="entry name" value="CathepsinC_exc_dom_sf"/>
</dbReference>
<dbReference type="EnsemblMetazoa" id="RPRC000517-RA">
    <property type="protein sequence ID" value="RPRC000517-PA"/>
    <property type="gene ID" value="RPRC000517"/>
</dbReference>
<reference evidence="1" key="1">
    <citation type="submission" date="2015-05" db="UniProtKB">
        <authorList>
            <consortium name="EnsemblMetazoa"/>
        </authorList>
    </citation>
    <scope>IDENTIFICATION</scope>
</reference>